<feature type="region of interest" description="Disordered" evidence="1">
    <location>
        <begin position="163"/>
        <end position="200"/>
    </location>
</feature>
<evidence type="ECO:0000256" key="2">
    <source>
        <dbReference type="SAM" id="Phobius"/>
    </source>
</evidence>
<dbReference type="EMBL" id="CAICTM010000660">
    <property type="protein sequence ID" value="CAB9514572.1"/>
    <property type="molecule type" value="Genomic_DNA"/>
</dbReference>
<feature type="compositionally biased region" description="Polar residues" evidence="1">
    <location>
        <begin position="270"/>
        <end position="279"/>
    </location>
</feature>
<dbReference type="Proteomes" id="UP001153069">
    <property type="component" value="Unassembled WGS sequence"/>
</dbReference>
<comment type="caution">
    <text evidence="3">The sequence shown here is derived from an EMBL/GenBank/DDBJ whole genome shotgun (WGS) entry which is preliminary data.</text>
</comment>
<evidence type="ECO:0000313" key="4">
    <source>
        <dbReference type="Proteomes" id="UP001153069"/>
    </source>
</evidence>
<feature type="region of interest" description="Disordered" evidence="1">
    <location>
        <begin position="257"/>
        <end position="279"/>
    </location>
</feature>
<accession>A0A9N8HJ15</accession>
<protein>
    <submittedName>
        <fullName evidence="3">Uncharacterized protein</fullName>
    </submittedName>
</protein>
<sequence length="279" mass="32142">MLVYGAMEGIKCRKAATAQTMTKDAVYNPFAHRTTSVCPKDAPYDDPLDASDSSLNLENMNDCCSSTKKSAATTVKILSLVLVGFAAGLLYHLVIASQSTTAPVSSLTEVMEEHEFLTDDLIKKLASANQFQEQEIAALKELLVQQEADRRLEQERIRQEQHEEEMARRRMEDNERQERWRRQQIQRRRDQQVRDERQRHHDALGVYVPPMEQPRGMDAEQQYQQHYHEQFPQPAKKIFDMTNPQVAQAKIVGHIDQESGQFVRHERTNLRGNNNPPQS</sequence>
<gene>
    <name evidence="3" type="ORF">SEMRO_661_G183270.1</name>
</gene>
<keyword evidence="4" id="KW-1185">Reference proteome</keyword>
<name>A0A9N8HJ15_9STRA</name>
<reference evidence="3" key="1">
    <citation type="submission" date="2020-06" db="EMBL/GenBank/DDBJ databases">
        <authorList>
            <consortium name="Plant Systems Biology data submission"/>
        </authorList>
    </citation>
    <scope>NUCLEOTIDE SEQUENCE</scope>
    <source>
        <strain evidence="3">D6</strain>
    </source>
</reference>
<dbReference type="AlphaFoldDB" id="A0A9N8HJ15"/>
<feature type="compositionally biased region" description="Basic and acidic residues" evidence="1">
    <location>
        <begin position="257"/>
        <end position="269"/>
    </location>
</feature>
<evidence type="ECO:0000313" key="3">
    <source>
        <dbReference type="EMBL" id="CAB9514572.1"/>
    </source>
</evidence>
<proteinExistence type="predicted"/>
<keyword evidence="2" id="KW-0472">Membrane</keyword>
<keyword evidence="2" id="KW-1133">Transmembrane helix</keyword>
<keyword evidence="2" id="KW-0812">Transmembrane</keyword>
<feature type="transmembrane region" description="Helical" evidence="2">
    <location>
        <begin position="77"/>
        <end position="95"/>
    </location>
</feature>
<organism evidence="3 4">
    <name type="scientific">Seminavis robusta</name>
    <dbReference type="NCBI Taxonomy" id="568900"/>
    <lineage>
        <taxon>Eukaryota</taxon>
        <taxon>Sar</taxon>
        <taxon>Stramenopiles</taxon>
        <taxon>Ochrophyta</taxon>
        <taxon>Bacillariophyta</taxon>
        <taxon>Bacillariophyceae</taxon>
        <taxon>Bacillariophycidae</taxon>
        <taxon>Naviculales</taxon>
        <taxon>Naviculaceae</taxon>
        <taxon>Seminavis</taxon>
    </lineage>
</organism>
<evidence type="ECO:0000256" key="1">
    <source>
        <dbReference type="SAM" id="MobiDB-lite"/>
    </source>
</evidence>